<dbReference type="InterPro" id="IPR019734">
    <property type="entry name" value="TPR_rpt"/>
</dbReference>
<protein>
    <submittedName>
        <fullName evidence="5">Tetratricopeptide TPR_4</fullName>
    </submittedName>
</protein>
<dbReference type="eggNOG" id="COG3147">
    <property type="taxonomic scope" value="Bacteria"/>
</dbReference>
<feature type="compositionally biased region" description="Polar residues" evidence="2">
    <location>
        <begin position="431"/>
        <end position="441"/>
    </location>
</feature>
<dbReference type="SMART" id="SM00028">
    <property type="entry name" value="TPR"/>
    <property type="match status" value="2"/>
</dbReference>
<dbReference type="Gene3D" id="1.25.40.10">
    <property type="entry name" value="Tetratricopeptide repeat domain"/>
    <property type="match status" value="1"/>
</dbReference>
<dbReference type="HOGENOM" id="CLU_576082_0_0_5"/>
<dbReference type="InterPro" id="IPR011990">
    <property type="entry name" value="TPR-like_helical_dom_sf"/>
</dbReference>
<dbReference type="Pfam" id="PF14559">
    <property type="entry name" value="TPR_19"/>
    <property type="match status" value="1"/>
</dbReference>
<dbReference type="eggNOG" id="COG0457">
    <property type="taxonomic scope" value="Bacteria"/>
</dbReference>
<evidence type="ECO:0000256" key="1">
    <source>
        <dbReference type="PROSITE-ProRule" id="PRU00339"/>
    </source>
</evidence>
<dbReference type="PATRIC" id="fig|269796.9.peg.2454"/>
<name>Q2RRU2_RHORT</name>
<evidence type="ECO:0000256" key="3">
    <source>
        <dbReference type="SAM" id="SignalP"/>
    </source>
</evidence>
<evidence type="ECO:0000313" key="5">
    <source>
        <dbReference type="EMBL" id="ABC23153.1"/>
    </source>
</evidence>
<evidence type="ECO:0000259" key="4">
    <source>
        <dbReference type="PROSITE" id="PS51724"/>
    </source>
</evidence>
<dbReference type="InterPro" id="IPR007730">
    <property type="entry name" value="SPOR-like_dom"/>
</dbReference>
<feature type="repeat" description="TPR" evidence="1">
    <location>
        <begin position="74"/>
        <end position="107"/>
    </location>
</feature>
<accession>Q2RRU2</accession>
<sequence length="533" mass="54475">MNGTTLRGLAALWMLCLGLAACQSPGGQMEDAAQAGSPAAGLSTDLALAALAKGDYPGAETHVERALAANPQEPYALLAAGLLYQNTGRPAEAARIYRHLVALKPREQAAVGTWFRQPPQPIADIAAANLEVLGMLPATEGASSRLPAELSSPRMPMTPAAPTAMPLAMAPPPTTEAVPLPRTSGKRTVTVRTVTTTTTSSPAGSVAPLSAGPAAGAAAGGPVIETVSSSAYPVEPLSASGAPRSLVTPPSPATAAALSLGAPLVPASPIPQAGLLDPRETANIARRFVALRRLLAESLITEEEYGRRRAANLGALLPLTRPEPAADLGRPAPAPEEVVTRLKALRATQERGAMTGEQMAAERLAILEALLPADPRSRAPVLARPATATDGAAAEDRVAHLQNLGVISQAEARAEIAGIRKSVGLSRPTAPRQTAAASSRTAKGKSAAGRSAANGVHLDSYKSEADARAGWAALQKRHGALLSGLSPHIVRADLGKKGVFQRLTAGPLPAGTSAQALCARLKSAGQYCEPTNL</sequence>
<dbReference type="EnsemblBacteria" id="ABC23153">
    <property type="protein sequence ID" value="ABC23153"/>
    <property type="gene ID" value="Rru_A2353"/>
</dbReference>
<dbReference type="SUPFAM" id="SSF48452">
    <property type="entry name" value="TPR-like"/>
    <property type="match status" value="1"/>
</dbReference>
<organism evidence="5 6">
    <name type="scientific">Rhodospirillum rubrum (strain ATCC 11170 / ATH 1.1.1 / DSM 467 / LMG 4362 / NCIMB 8255 / S1)</name>
    <dbReference type="NCBI Taxonomy" id="269796"/>
    <lineage>
        <taxon>Bacteria</taxon>
        <taxon>Pseudomonadati</taxon>
        <taxon>Pseudomonadota</taxon>
        <taxon>Alphaproteobacteria</taxon>
        <taxon>Rhodospirillales</taxon>
        <taxon>Rhodospirillaceae</taxon>
        <taxon>Rhodospirillum</taxon>
    </lineage>
</organism>
<keyword evidence="6" id="KW-1185">Reference proteome</keyword>
<dbReference type="STRING" id="269796.Rru_A2353"/>
<dbReference type="EMBL" id="CP000230">
    <property type="protein sequence ID" value="ABC23153.1"/>
    <property type="molecule type" value="Genomic_DNA"/>
</dbReference>
<dbReference type="KEGG" id="rru:Rru_A2353"/>
<evidence type="ECO:0000313" key="6">
    <source>
        <dbReference type="Proteomes" id="UP000001929"/>
    </source>
</evidence>
<dbReference type="PROSITE" id="PS51724">
    <property type="entry name" value="SPOR"/>
    <property type="match status" value="1"/>
</dbReference>
<feature type="domain" description="SPOR" evidence="4">
    <location>
        <begin position="448"/>
        <end position="533"/>
    </location>
</feature>
<dbReference type="RefSeq" id="WP_011390106.1">
    <property type="nucleotide sequence ID" value="NC_007643.1"/>
</dbReference>
<gene>
    <name evidence="5" type="ordered locus">Rru_A2353</name>
</gene>
<dbReference type="GO" id="GO:0042834">
    <property type="term" value="F:peptidoglycan binding"/>
    <property type="evidence" value="ECO:0007669"/>
    <property type="project" value="InterPro"/>
</dbReference>
<keyword evidence="1" id="KW-0802">TPR repeat</keyword>
<dbReference type="Proteomes" id="UP000001929">
    <property type="component" value="Chromosome"/>
</dbReference>
<dbReference type="PROSITE" id="PS51257">
    <property type="entry name" value="PROKAR_LIPOPROTEIN"/>
    <property type="match status" value="1"/>
</dbReference>
<dbReference type="AlphaFoldDB" id="Q2RRU2"/>
<proteinExistence type="predicted"/>
<feature type="region of interest" description="Disordered" evidence="2">
    <location>
        <begin position="424"/>
        <end position="452"/>
    </location>
</feature>
<evidence type="ECO:0000256" key="2">
    <source>
        <dbReference type="SAM" id="MobiDB-lite"/>
    </source>
</evidence>
<reference evidence="5 6" key="1">
    <citation type="journal article" date="2011" name="Stand. Genomic Sci.">
        <title>Complete genome sequence of Rhodospirillum rubrum type strain (S1).</title>
        <authorList>
            <person name="Munk A.C."/>
            <person name="Copeland A."/>
            <person name="Lucas S."/>
            <person name="Lapidus A."/>
            <person name="Del Rio T.G."/>
            <person name="Barry K."/>
            <person name="Detter J.C."/>
            <person name="Hammon N."/>
            <person name="Israni S."/>
            <person name="Pitluck S."/>
            <person name="Brettin T."/>
            <person name="Bruce D."/>
            <person name="Han C."/>
            <person name="Tapia R."/>
            <person name="Gilna P."/>
            <person name="Schmutz J."/>
            <person name="Larimer F."/>
            <person name="Land M."/>
            <person name="Kyrpides N.C."/>
            <person name="Mavromatis K."/>
            <person name="Richardson P."/>
            <person name="Rohde M."/>
            <person name="Goker M."/>
            <person name="Klenk H.P."/>
            <person name="Zhang Y."/>
            <person name="Roberts G.P."/>
            <person name="Reslewic S."/>
            <person name="Schwartz D.C."/>
        </authorList>
    </citation>
    <scope>NUCLEOTIDE SEQUENCE [LARGE SCALE GENOMIC DNA]</scope>
    <source>
        <strain evidence="6">ATCC 11170 / ATH 1.1.1 / DSM 467 / LMG 4362 / NCIMB 8255 / S1</strain>
    </source>
</reference>
<feature type="chain" id="PRO_5004214795" evidence="3">
    <location>
        <begin position="21"/>
        <end position="533"/>
    </location>
</feature>
<dbReference type="PROSITE" id="PS50005">
    <property type="entry name" value="TPR"/>
    <property type="match status" value="1"/>
</dbReference>
<keyword evidence="3" id="KW-0732">Signal</keyword>
<feature type="signal peptide" evidence="3">
    <location>
        <begin position="1"/>
        <end position="20"/>
    </location>
</feature>